<comment type="caution">
    <text evidence="6">The sequence shown here is derived from an EMBL/GenBank/DDBJ whole genome shotgun (WGS) entry which is preliminary data.</text>
</comment>
<dbReference type="GO" id="GO:0052742">
    <property type="term" value="F:phosphatidylinositol kinase activity"/>
    <property type="evidence" value="ECO:0007669"/>
    <property type="project" value="TreeGrafter"/>
</dbReference>
<dbReference type="Proteomes" id="UP000023152">
    <property type="component" value="Unassembled WGS sequence"/>
</dbReference>
<dbReference type="PROSITE" id="PS50290">
    <property type="entry name" value="PI3_4_KINASE_3"/>
    <property type="match status" value="1"/>
</dbReference>
<dbReference type="InterPro" id="IPR036940">
    <property type="entry name" value="PI3/4_kinase_cat_sf"/>
</dbReference>
<name>X6M1W0_RETFI</name>
<dbReference type="Pfam" id="PF00454">
    <property type="entry name" value="PI3_PI4_kinase"/>
    <property type="match status" value="1"/>
</dbReference>
<feature type="domain" description="PI3K/PI4K catalytic" evidence="5">
    <location>
        <begin position="186"/>
        <end position="520"/>
    </location>
</feature>
<dbReference type="AlphaFoldDB" id="X6M1W0"/>
<dbReference type="PANTHER" id="PTHR10048">
    <property type="entry name" value="PHOSPHATIDYLINOSITOL KINASE"/>
    <property type="match status" value="1"/>
</dbReference>
<protein>
    <submittedName>
        <fullName evidence="6">Phosphatidylinositol-45-bisphosphate 3-kinase catalytic subunit alpha PI3K</fullName>
    </submittedName>
</protein>
<evidence type="ECO:0000256" key="1">
    <source>
        <dbReference type="ARBA" id="ARBA00022679"/>
    </source>
</evidence>
<feature type="region of interest" description="Disordered" evidence="3">
    <location>
        <begin position="1"/>
        <end position="52"/>
    </location>
</feature>
<evidence type="ECO:0000256" key="2">
    <source>
        <dbReference type="ARBA" id="ARBA00022777"/>
    </source>
</evidence>
<keyword evidence="7" id="KW-1185">Reference proteome</keyword>
<dbReference type="GO" id="GO:0046854">
    <property type="term" value="P:phosphatidylinositol phosphate biosynthetic process"/>
    <property type="evidence" value="ECO:0007669"/>
    <property type="project" value="InterPro"/>
</dbReference>
<dbReference type="InterPro" id="IPR000403">
    <property type="entry name" value="PI3/4_kinase_cat_dom"/>
</dbReference>
<dbReference type="Gene3D" id="3.30.1010.10">
    <property type="entry name" value="Phosphatidylinositol 3-kinase Catalytic Subunit, Chain A, domain 4"/>
    <property type="match status" value="1"/>
</dbReference>
<evidence type="ECO:0000259" key="5">
    <source>
        <dbReference type="PROSITE" id="PS50290"/>
    </source>
</evidence>
<feature type="transmembrane region" description="Helical" evidence="4">
    <location>
        <begin position="328"/>
        <end position="348"/>
    </location>
</feature>
<dbReference type="Gene3D" id="1.10.1070.11">
    <property type="entry name" value="Phosphatidylinositol 3-/4-kinase, catalytic domain"/>
    <property type="match status" value="1"/>
</dbReference>
<evidence type="ECO:0000256" key="3">
    <source>
        <dbReference type="SAM" id="MobiDB-lite"/>
    </source>
</evidence>
<evidence type="ECO:0000313" key="7">
    <source>
        <dbReference type="Proteomes" id="UP000023152"/>
    </source>
</evidence>
<keyword evidence="4" id="KW-0472">Membrane</keyword>
<feature type="compositionally biased region" description="Basic and acidic residues" evidence="3">
    <location>
        <begin position="8"/>
        <end position="29"/>
    </location>
</feature>
<keyword evidence="4" id="KW-0812">Transmembrane</keyword>
<dbReference type="SMART" id="SM00146">
    <property type="entry name" value="PI3Kc"/>
    <property type="match status" value="1"/>
</dbReference>
<reference evidence="6 7" key="1">
    <citation type="journal article" date="2013" name="Curr. Biol.">
        <title>The Genome of the Foraminiferan Reticulomyxa filosa.</title>
        <authorList>
            <person name="Glockner G."/>
            <person name="Hulsmann N."/>
            <person name="Schleicher M."/>
            <person name="Noegel A.A."/>
            <person name="Eichinger L."/>
            <person name="Gallinger C."/>
            <person name="Pawlowski J."/>
            <person name="Sierra R."/>
            <person name="Euteneuer U."/>
            <person name="Pillet L."/>
            <person name="Moustafa A."/>
            <person name="Platzer M."/>
            <person name="Groth M."/>
            <person name="Szafranski K."/>
            <person name="Schliwa M."/>
        </authorList>
    </citation>
    <scope>NUCLEOTIDE SEQUENCE [LARGE SCALE GENOMIC DNA]</scope>
</reference>
<evidence type="ECO:0000313" key="6">
    <source>
        <dbReference type="EMBL" id="ETO07372.1"/>
    </source>
</evidence>
<gene>
    <name evidence="6" type="ORF">RFI_30018</name>
</gene>
<dbReference type="GO" id="GO:0048015">
    <property type="term" value="P:phosphatidylinositol-mediated signaling"/>
    <property type="evidence" value="ECO:0007669"/>
    <property type="project" value="TreeGrafter"/>
</dbReference>
<dbReference type="SUPFAM" id="SSF56112">
    <property type="entry name" value="Protein kinase-like (PK-like)"/>
    <property type="match status" value="1"/>
</dbReference>
<dbReference type="InterPro" id="IPR015433">
    <property type="entry name" value="PI3/4_kinase"/>
</dbReference>
<proteinExistence type="predicted"/>
<sequence>MDEEELTDNDKGKDSSDENKDENDEKMAEMIEEQPEQMSTMNDGKIGESTPTMQVKLPTPLLLPRPEMSKEMTESAAEASGVISQTEESITVVRHKHVKQYTDPPPAPRLIEFEEDDPTLFFRSVLRGGDVQEGDVVRVSPQNQAVFFDPINGKSPIVELRITKIFKLSHFTFFFLKKKNSNARPLRVECHVKKANSKMKKEKGGYAFHALERSSEFILKTGDDLRRDVAVQMMFQLMNAIWSGSNSLRIEGQCVEIVTYQCTPMGPDFGLIEYVSGCTQLAKLKTIKNRISSSSARLCRLIATAVGSYIGAYVMVGFFSFTLKICICICYMQFYVVLFLLSFICIYLEKGIRDRHHDNVLVRDSDGALVSLCFCFFYFVLNFADKKKKQTMVHISNREKTAVVDTNAIAITPALKKLMGKRWDDFIELGVRAFVELRSHYSELIDFARILFPFLAPIHEVEDFIMKQLKCDRSIEEASSTQEHEDKDEKYDPQYRTKDEARIKFVNSRNTLLDIWIFKR</sequence>
<evidence type="ECO:0000256" key="4">
    <source>
        <dbReference type="SAM" id="Phobius"/>
    </source>
</evidence>
<keyword evidence="1" id="KW-0808">Transferase</keyword>
<feature type="transmembrane region" description="Helical" evidence="4">
    <location>
        <begin position="301"/>
        <end position="321"/>
    </location>
</feature>
<dbReference type="EMBL" id="ASPP01026214">
    <property type="protein sequence ID" value="ETO07372.1"/>
    <property type="molecule type" value="Genomic_DNA"/>
</dbReference>
<keyword evidence="2 6" id="KW-0418">Kinase</keyword>
<feature type="transmembrane region" description="Helical" evidence="4">
    <location>
        <begin position="368"/>
        <end position="384"/>
    </location>
</feature>
<dbReference type="OrthoDB" id="9979560at2759"/>
<dbReference type="GO" id="GO:0016020">
    <property type="term" value="C:membrane"/>
    <property type="evidence" value="ECO:0007669"/>
    <property type="project" value="TreeGrafter"/>
</dbReference>
<dbReference type="GO" id="GO:0005737">
    <property type="term" value="C:cytoplasm"/>
    <property type="evidence" value="ECO:0007669"/>
    <property type="project" value="TreeGrafter"/>
</dbReference>
<dbReference type="InterPro" id="IPR011009">
    <property type="entry name" value="Kinase-like_dom_sf"/>
</dbReference>
<organism evidence="6 7">
    <name type="scientific">Reticulomyxa filosa</name>
    <dbReference type="NCBI Taxonomy" id="46433"/>
    <lineage>
        <taxon>Eukaryota</taxon>
        <taxon>Sar</taxon>
        <taxon>Rhizaria</taxon>
        <taxon>Retaria</taxon>
        <taxon>Foraminifera</taxon>
        <taxon>Monothalamids</taxon>
        <taxon>Reticulomyxidae</taxon>
        <taxon>Reticulomyxa</taxon>
    </lineage>
</organism>
<keyword evidence="4" id="KW-1133">Transmembrane helix</keyword>
<accession>X6M1W0</accession>